<gene>
    <name evidence="1" type="ORF">HY768_03935</name>
</gene>
<evidence type="ECO:0000313" key="1">
    <source>
        <dbReference type="EMBL" id="MBI4726366.1"/>
    </source>
</evidence>
<sequence>MSEQNAKLSDAKILDEIIAAIQDINYGEILITIHNSKIVQIEKREKRRFIPKGGT</sequence>
<dbReference type="InterPro" id="IPR018743">
    <property type="entry name" value="DUF2292"/>
</dbReference>
<accession>A0A933MKF9</accession>
<evidence type="ECO:0000313" key="2">
    <source>
        <dbReference type="Proteomes" id="UP000736328"/>
    </source>
</evidence>
<name>A0A933MKF9_UNCT6</name>
<dbReference type="Pfam" id="PF10055">
    <property type="entry name" value="DUF2292"/>
    <property type="match status" value="1"/>
</dbReference>
<dbReference type="AlphaFoldDB" id="A0A933MKF9"/>
<reference evidence="1" key="1">
    <citation type="submission" date="2020-07" db="EMBL/GenBank/DDBJ databases">
        <title>Huge and variable diversity of episymbiotic CPR bacteria and DPANN archaea in groundwater ecosystems.</title>
        <authorList>
            <person name="He C.Y."/>
            <person name="Keren R."/>
            <person name="Whittaker M."/>
            <person name="Farag I.F."/>
            <person name="Doudna J."/>
            <person name="Cate J.H.D."/>
            <person name="Banfield J.F."/>
        </authorList>
    </citation>
    <scope>NUCLEOTIDE SEQUENCE</scope>
    <source>
        <strain evidence="1">NC_groundwater_1520_Pr4_B-0.1um_53_5</strain>
    </source>
</reference>
<comment type="caution">
    <text evidence="1">The sequence shown here is derived from an EMBL/GenBank/DDBJ whole genome shotgun (WGS) entry which is preliminary data.</text>
</comment>
<dbReference type="Proteomes" id="UP000736328">
    <property type="component" value="Unassembled WGS sequence"/>
</dbReference>
<organism evidence="1 2">
    <name type="scientific">candidate division TA06 bacterium</name>
    <dbReference type="NCBI Taxonomy" id="2250710"/>
    <lineage>
        <taxon>Bacteria</taxon>
        <taxon>Bacteria division TA06</taxon>
    </lineage>
</organism>
<protein>
    <submittedName>
        <fullName evidence="1">YezD family protein</fullName>
    </submittedName>
</protein>
<proteinExistence type="predicted"/>
<dbReference type="EMBL" id="JACQXR010000047">
    <property type="protein sequence ID" value="MBI4726366.1"/>
    <property type="molecule type" value="Genomic_DNA"/>
</dbReference>